<protein>
    <recommendedName>
        <fullName evidence="1">Phospholipase C/D domain-containing protein</fullName>
    </recommendedName>
</protein>
<keyword evidence="3" id="KW-1185">Reference proteome</keyword>
<dbReference type="InterPro" id="IPR029002">
    <property type="entry name" value="PLPC/GPLD1"/>
</dbReference>
<evidence type="ECO:0000313" key="3">
    <source>
        <dbReference type="Proteomes" id="UP001317742"/>
    </source>
</evidence>
<organism evidence="2 3">
    <name type="scientific">Pseudodesulfovibrio nedwellii</name>
    <dbReference type="NCBI Taxonomy" id="2973072"/>
    <lineage>
        <taxon>Bacteria</taxon>
        <taxon>Pseudomonadati</taxon>
        <taxon>Thermodesulfobacteriota</taxon>
        <taxon>Desulfovibrionia</taxon>
        <taxon>Desulfovibrionales</taxon>
        <taxon>Desulfovibrionaceae</taxon>
    </lineage>
</organism>
<accession>A0ABN6S4Q8</accession>
<reference evidence="2 3" key="1">
    <citation type="submission" date="2022-08" db="EMBL/GenBank/DDBJ databases">
        <title>Genome Sequence of the sulphate-reducing bacterium, Pseudodesulfovibrio sp. SYK.</title>
        <authorList>
            <person name="Kondo R."/>
            <person name="Kataoka T."/>
        </authorList>
    </citation>
    <scope>NUCLEOTIDE SEQUENCE [LARGE SCALE GENOMIC DNA]</scope>
    <source>
        <strain evidence="2 3">SYK</strain>
    </source>
</reference>
<dbReference type="RefSeq" id="WP_281760713.1">
    <property type="nucleotide sequence ID" value="NZ_AP026709.1"/>
</dbReference>
<dbReference type="EMBL" id="AP026709">
    <property type="protein sequence ID" value="BDQ38209.1"/>
    <property type="molecule type" value="Genomic_DNA"/>
</dbReference>
<gene>
    <name evidence="2" type="ORF">SYK_25690</name>
</gene>
<name>A0ABN6S4Q8_9BACT</name>
<proteinExistence type="predicted"/>
<sequence>MKCIFAIIAFVVTALIPDLAHAWGPGVHLALGNSVLADIGCLPPLVAALLDRHRNAFLYGCLSADIFIGKGTNFRPGHSHNWVTGFKLLNSAKEARVLAYGYGYLTHLAADVVAHNYFVPNALMDMNSGSKLSHVYVEAQADRNFRREQETALSLFRRPNRDSDDTLLSAMDKRRFPFVVKKQILKGSLTVTGRKTWGTSLRLADRLLPGPRVNRHLDEMFTLSQNIIFDFLADPKASPAVSFDPIGSGNLRRVRDIRIKRQAGALIPSIKFQPHESLTDIASPVIHTAPSFGATVGG</sequence>
<dbReference type="Proteomes" id="UP001317742">
    <property type="component" value="Chromosome"/>
</dbReference>
<evidence type="ECO:0000259" key="1">
    <source>
        <dbReference type="Pfam" id="PF00882"/>
    </source>
</evidence>
<feature type="domain" description="Phospholipase C/D" evidence="1">
    <location>
        <begin position="27"/>
        <end position="170"/>
    </location>
</feature>
<evidence type="ECO:0000313" key="2">
    <source>
        <dbReference type="EMBL" id="BDQ38209.1"/>
    </source>
</evidence>
<dbReference type="Pfam" id="PF00882">
    <property type="entry name" value="Zn_dep_PLPC"/>
    <property type="match status" value="1"/>
</dbReference>